<dbReference type="Pfam" id="PF25476">
    <property type="entry name" value="Ribosomal_L19e_C"/>
    <property type="match status" value="1"/>
</dbReference>
<accession>A0ABY7F3T5</accession>
<keyword evidence="5" id="KW-1185">Reference proteome</keyword>
<feature type="domain" description="Large ribosomal subunit protein eL19" evidence="3">
    <location>
        <begin position="20"/>
        <end position="97"/>
    </location>
</feature>
<dbReference type="InterPro" id="IPR000196">
    <property type="entry name" value="Ribosomal_eL19_dom"/>
</dbReference>
<protein>
    <submittedName>
        <fullName evidence="4">RL19-like protein</fullName>
    </submittedName>
</protein>
<gene>
    <name evidence="4" type="ORF">MAR_031014</name>
</gene>
<feature type="chain" id="PRO_5047155311" evidence="2">
    <location>
        <begin position="20"/>
        <end position="146"/>
    </location>
</feature>
<dbReference type="EMBL" id="CP111021">
    <property type="protein sequence ID" value="WAR16420.1"/>
    <property type="molecule type" value="Genomic_DNA"/>
</dbReference>
<evidence type="ECO:0000256" key="2">
    <source>
        <dbReference type="SAM" id="SignalP"/>
    </source>
</evidence>
<name>A0ABY7F3T5_MYAAR</name>
<dbReference type="InterPro" id="IPR039547">
    <property type="entry name" value="Ribosomal_eL19"/>
</dbReference>
<dbReference type="InterPro" id="IPR035970">
    <property type="entry name" value="60S_ribosomal_eL19_sf"/>
</dbReference>
<proteinExistence type="predicted"/>
<sequence>MSMNVTWHVLLTLCFVAKGDLLSETANIHGKRESAANARMPQKVIWMRKMRVLRRLLTRLREAKKIDKHLNHELYLKSKGNGFKIKCVLMEHIHKRKAEKARSKQLSDLADARRTKVKDAHKRREERIAQKRADLIKSYADDDSKK</sequence>
<evidence type="ECO:0000313" key="4">
    <source>
        <dbReference type="EMBL" id="WAR16420.1"/>
    </source>
</evidence>
<feature type="compositionally biased region" description="Basic and acidic residues" evidence="1">
    <location>
        <begin position="110"/>
        <end position="128"/>
    </location>
</feature>
<dbReference type="InterPro" id="IPR057260">
    <property type="entry name" value="Ribosomal_L19e_C"/>
</dbReference>
<dbReference type="Proteomes" id="UP001164746">
    <property type="component" value="Chromosome 10"/>
</dbReference>
<dbReference type="Gene3D" id="1.10.1200.240">
    <property type="match status" value="1"/>
</dbReference>
<evidence type="ECO:0000259" key="3">
    <source>
        <dbReference type="SMART" id="SM01416"/>
    </source>
</evidence>
<feature type="region of interest" description="Disordered" evidence="1">
    <location>
        <begin position="100"/>
        <end position="128"/>
    </location>
</feature>
<organism evidence="4 5">
    <name type="scientific">Mya arenaria</name>
    <name type="common">Soft-shell clam</name>
    <dbReference type="NCBI Taxonomy" id="6604"/>
    <lineage>
        <taxon>Eukaryota</taxon>
        <taxon>Metazoa</taxon>
        <taxon>Spiralia</taxon>
        <taxon>Lophotrochozoa</taxon>
        <taxon>Mollusca</taxon>
        <taxon>Bivalvia</taxon>
        <taxon>Autobranchia</taxon>
        <taxon>Heteroconchia</taxon>
        <taxon>Euheterodonta</taxon>
        <taxon>Imparidentia</taxon>
        <taxon>Neoheterodontei</taxon>
        <taxon>Myida</taxon>
        <taxon>Myoidea</taxon>
        <taxon>Myidae</taxon>
        <taxon>Mya</taxon>
    </lineage>
</organism>
<dbReference type="SUPFAM" id="SSF48140">
    <property type="entry name" value="Ribosomal protein L19 (L19e)"/>
    <property type="match status" value="1"/>
</dbReference>
<feature type="signal peptide" evidence="2">
    <location>
        <begin position="1"/>
        <end position="19"/>
    </location>
</feature>
<evidence type="ECO:0000313" key="5">
    <source>
        <dbReference type="Proteomes" id="UP001164746"/>
    </source>
</evidence>
<reference evidence="4" key="1">
    <citation type="submission" date="2022-11" db="EMBL/GenBank/DDBJ databases">
        <title>Centuries of genome instability and evolution in soft-shell clam transmissible cancer (bioRxiv).</title>
        <authorList>
            <person name="Hart S.F.M."/>
            <person name="Yonemitsu M.A."/>
            <person name="Giersch R.M."/>
            <person name="Beal B.F."/>
            <person name="Arriagada G."/>
            <person name="Davis B.W."/>
            <person name="Ostrander E.A."/>
            <person name="Goff S.P."/>
            <person name="Metzger M.J."/>
        </authorList>
    </citation>
    <scope>NUCLEOTIDE SEQUENCE</scope>
    <source>
        <strain evidence="4">MELC-2E11</strain>
        <tissue evidence="4">Siphon/mantle</tissue>
    </source>
</reference>
<keyword evidence="2" id="KW-0732">Signal</keyword>
<evidence type="ECO:0000256" key="1">
    <source>
        <dbReference type="SAM" id="MobiDB-lite"/>
    </source>
</evidence>
<dbReference type="SMART" id="SM01416">
    <property type="entry name" value="Ribosomal_L19e"/>
    <property type="match status" value="1"/>
</dbReference>
<dbReference type="PANTHER" id="PTHR10722">
    <property type="entry name" value="60S RIBOSOMAL PROTEIN L19"/>
    <property type="match status" value="1"/>
</dbReference>